<evidence type="ECO:0000256" key="13">
    <source>
        <dbReference type="ARBA" id="ARBA00023098"/>
    </source>
</evidence>
<evidence type="ECO:0000256" key="14">
    <source>
        <dbReference type="ARBA" id="ARBA00023128"/>
    </source>
</evidence>
<keyword evidence="8" id="KW-0444">Lipid biosynthesis</keyword>
<dbReference type="AlphaFoldDB" id="A0A7J7L260"/>
<feature type="compositionally biased region" description="Acidic residues" evidence="19">
    <location>
        <begin position="225"/>
        <end position="239"/>
    </location>
</feature>
<evidence type="ECO:0000256" key="4">
    <source>
        <dbReference type="ARBA" id="ARBA00005189"/>
    </source>
</evidence>
<keyword evidence="13" id="KW-0443">Lipid metabolism</keyword>
<evidence type="ECO:0000256" key="5">
    <source>
        <dbReference type="ARBA" id="ARBA00005458"/>
    </source>
</evidence>
<comment type="cofactor">
    <cofactor evidence="1">
        <name>Mg(2+)</name>
        <dbReference type="ChEBI" id="CHEBI:18420"/>
    </cofactor>
</comment>
<evidence type="ECO:0000256" key="19">
    <source>
        <dbReference type="SAM" id="MobiDB-lite"/>
    </source>
</evidence>
<dbReference type="GO" id="GO:0005743">
    <property type="term" value="C:mitochondrial inner membrane"/>
    <property type="evidence" value="ECO:0007669"/>
    <property type="project" value="UniProtKB-SubCell"/>
</dbReference>
<evidence type="ECO:0000256" key="9">
    <source>
        <dbReference type="ARBA" id="ARBA00022679"/>
    </source>
</evidence>
<keyword evidence="11" id="KW-0999">Mitochondrion inner membrane</keyword>
<evidence type="ECO:0000256" key="11">
    <source>
        <dbReference type="ARBA" id="ARBA00022792"/>
    </source>
</evidence>
<keyword evidence="17" id="KW-1208">Phospholipid metabolism</keyword>
<dbReference type="EMBL" id="JACGCM010002686">
    <property type="protein sequence ID" value="KAF6136647.1"/>
    <property type="molecule type" value="Genomic_DNA"/>
</dbReference>
<keyword evidence="9" id="KW-0808">Transferase</keyword>
<dbReference type="GO" id="GO:0032049">
    <property type="term" value="P:cardiolipin biosynthetic process"/>
    <property type="evidence" value="ECO:0007669"/>
    <property type="project" value="InterPro"/>
</dbReference>
<keyword evidence="10" id="KW-0548">Nucleotidyltransferase</keyword>
<keyword evidence="12" id="KW-0460">Magnesium</keyword>
<keyword evidence="15" id="KW-0472">Membrane</keyword>
<dbReference type="GO" id="GO:0004605">
    <property type="term" value="F:phosphatidate cytidylyltransferase activity"/>
    <property type="evidence" value="ECO:0007669"/>
    <property type="project" value="UniProtKB-EC"/>
</dbReference>
<dbReference type="EC" id="2.7.7.41" evidence="6"/>
<evidence type="ECO:0000256" key="8">
    <source>
        <dbReference type="ARBA" id="ARBA00022516"/>
    </source>
</evidence>
<evidence type="ECO:0000256" key="2">
    <source>
        <dbReference type="ARBA" id="ARBA00004443"/>
    </source>
</evidence>
<dbReference type="InterPro" id="IPR015222">
    <property type="entry name" value="Tam41"/>
</dbReference>
<keyword evidence="16" id="KW-0594">Phospholipid biosynthesis</keyword>
<evidence type="ECO:0000256" key="10">
    <source>
        <dbReference type="ARBA" id="ARBA00022695"/>
    </source>
</evidence>
<evidence type="ECO:0000256" key="17">
    <source>
        <dbReference type="ARBA" id="ARBA00023264"/>
    </source>
</evidence>
<reference evidence="20 21" key="1">
    <citation type="journal article" date="2020" name="IScience">
        <title>Genome Sequencing of the Endangered Kingdonia uniflora (Circaeasteraceae, Ranunculales) Reveals Potential Mechanisms of Evolutionary Specialization.</title>
        <authorList>
            <person name="Sun Y."/>
            <person name="Deng T."/>
            <person name="Zhang A."/>
            <person name="Moore M.J."/>
            <person name="Landis J.B."/>
            <person name="Lin N."/>
            <person name="Zhang H."/>
            <person name="Zhang X."/>
            <person name="Huang J."/>
            <person name="Zhang X."/>
            <person name="Sun H."/>
            <person name="Wang H."/>
        </authorList>
    </citation>
    <scope>NUCLEOTIDE SEQUENCE [LARGE SCALE GENOMIC DNA]</scope>
    <source>
        <strain evidence="20">TB1705</strain>
        <tissue evidence="20">Leaf</tissue>
    </source>
</reference>
<comment type="pathway">
    <text evidence="3">Phospholipid metabolism; CDP-diacylglycerol biosynthesis; CDP-diacylglycerol from sn-glycerol 3-phosphate: step 3/3.</text>
</comment>
<gene>
    <name evidence="20" type="ORF">GIB67_016103</name>
</gene>
<comment type="pathway">
    <text evidence="4">Lipid metabolism.</text>
</comment>
<comment type="similarity">
    <text evidence="5">Belongs to the TAM41 family.</text>
</comment>
<evidence type="ECO:0000256" key="1">
    <source>
        <dbReference type="ARBA" id="ARBA00001946"/>
    </source>
</evidence>
<evidence type="ECO:0000256" key="15">
    <source>
        <dbReference type="ARBA" id="ARBA00023136"/>
    </source>
</evidence>
<proteinExistence type="inferred from homology"/>
<dbReference type="PANTHER" id="PTHR13619:SF0">
    <property type="entry name" value="PHOSPHATIDATE CYTIDYLYLTRANSFERASE, MITOCHONDRIAL"/>
    <property type="match status" value="1"/>
</dbReference>
<evidence type="ECO:0000256" key="3">
    <source>
        <dbReference type="ARBA" id="ARBA00005119"/>
    </source>
</evidence>
<protein>
    <recommendedName>
        <fullName evidence="7">Phosphatidate cytidylyltransferase, mitochondrial</fullName>
        <ecNumber evidence="6">2.7.7.41</ecNumber>
    </recommendedName>
    <alternativeName>
        <fullName evidence="18">CDP-diacylglycerol synthase</fullName>
    </alternativeName>
</protein>
<keyword evidence="14" id="KW-0496">Mitochondrion</keyword>
<dbReference type="OrthoDB" id="341477at2759"/>
<organism evidence="20 21">
    <name type="scientific">Kingdonia uniflora</name>
    <dbReference type="NCBI Taxonomy" id="39325"/>
    <lineage>
        <taxon>Eukaryota</taxon>
        <taxon>Viridiplantae</taxon>
        <taxon>Streptophyta</taxon>
        <taxon>Embryophyta</taxon>
        <taxon>Tracheophyta</taxon>
        <taxon>Spermatophyta</taxon>
        <taxon>Magnoliopsida</taxon>
        <taxon>Ranunculales</taxon>
        <taxon>Circaeasteraceae</taxon>
        <taxon>Kingdonia</taxon>
    </lineage>
</organism>
<feature type="region of interest" description="Disordered" evidence="19">
    <location>
        <begin position="219"/>
        <end position="239"/>
    </location>
</feature>
<comment type="subcellular location">
    <subcellularLocation>
        <location evidence="2">Mitochondrion inner membrane</location>
        <topology evidence="2">Peripheral membrane protein</topology>
        <orientation evidence="2">Matrix side</orientation>
    </subcellularLocation>
</comment>
<evidence type="ECO:0000313" key="20">
    <source>
        <dbReference type="EMBL" id="KAF6136647.1"/>
    </source>
</evidence>
<evidence type="ECO:0000256" key="6">
    <source>
        <dbReference type="ARBA" id="ARBA00012487"/>
    </source>
</evidence>
<sequence length="336" mass="38811">MENKSELSSPLTSLPPVEFCCTYGSYLLPNNHNNKETMVDYILGVSDPLQWHSQNLEMNRDHYASWMVHLGGAELITRVADHVGVGVHFNPFVKWEDKMIKYGVVRMHDLVEDVLSWKSFYLSGRLQKPDVKMPIWNFLLVSNDELKGLYYVPHSFDGSCMVSVLSGFSSSFVTMMNVTDYEHKLEYKRFMGEAKDEDEEEDLEWVEEDRDYVDEIIPWENQEKTEEEEGHEDNEEDEELEEKINALLSYVDELTSFMGELASSVKEMVHVLVDSLDIKDMNSVNLKAATSAALLLLPPQFTEEEVYAKICSLSYMGDMRMLFAEDKDKVSFIKRV</sequence>
<keyword evidence="21" id="KW-1185">Reference proteome</keyword>
<evidence type="ECO:0000256" key="7">
    <source>
        <dbReference type="ARBA" id="ARBA00018337"/>
    </source>
</evidence>
<dbReference type="Proteomes" id="UP000541444">
    <property type="component" value="Unassembled WGS sequence"/>
</dbReference>
<evidence type="ECO:0000313" key="21">
    <source>
        <dbReference type="Proteomes" id="UP000541444"/>
    </source>
</evidence>
<dbReference type="Pfam" id="PF09139">
    <property type="entry name" value="Tam41_Mmp37"/>
    <property type="match status" value="2"/>
</dbReference>
<dbReference type="PANTHER" id="PTHR13619">
    <property type="entry name" value="PHOSPHATIDATE CYTIDYLYLTRANSFERASE, MITOCHONDRIAL"/>
    <property type="match status" value="1"/>
</dbReference>
<evidence type="ECO:0000256" key="12">
    <source>
        <dbReference type="ARBA" id="ARBA00022842"/>
    </source>
</evidence>
<evidence type="ECO:0000256" key="16">
    <source>
        <dbReference type="ARBA" id="ARBA00023209"/>
    </source>
</evidence>
<accession>A0A7J7L260</accession>
<dbReference type="UniPathway" id="UPA00557">
    <property type="reaction ID" value="UER00614"/>
</dbReference>
<dbReference type="GO" id="GO:0016024">
    <property type="term" value="P:CDP-diacylglycerol biosynthetic process"/>
    <property type="evidence" value="ECO:0007669"/>
    <property type="project" value="UniProtKB-UniPathway"/>
</dbReference>
<name>A0A7J7L260_9MAGN</name>
<evidence type="ECO:0000256" key="18">
    <source>
        <dbReference type="ARBA" id="ARBA00029893"/>
    </source>
</evidence>
<comment type="caution">
    <text evidence="20">The sequence shown here is derived from an EMBL/GenBank/DDBJ whole genome shotgun (WGS) entry which is preliminary data.</text>
</comment>